<organism evidence="1">
    <name type="scientific">Salix viminalis</name>
    <name type="common">Common osier</name>
    <name type="synonym">Basket willow</name>
    <dbReference type="NCBI Taxonomy" id="40686"/>
    <lineage>
        <taxon>Eukaryota</taxon>
        <taxon>Viridiplantae</taxon>
        <taxon>Streptophyta</taxon>
        <taxon>Embryophyta</taxon>
        <taxon>Tracheophyta</taxon>
        <taxon>Spermatophyta</taxon>
        <taxon>Magnoliopsida</taxon>
        <taxon>eudicotyledons</taxon>
        <taxon>Gunneridae</taxon>
        <taxon>Pentapetalae</taxon>
        <taxon>rosids</taxon>
        <taxon>fabids</taxon>
        <taxon>Malpighiales</taxon>
        <taxon>Salicaceae</taxon>
        <taxon>Saliceae</taxon>
        <taxon>Salix</taxon>
    </lineage>
</organism>
<sequence length="67" mass="7827">MFTCTCSWTIIYINWLILFYQYARVDSPKIPISLSLSLFYDPNESASVYTFEFITELANSDLQLLSE</sequence>
<protein>
    <submittedName>
        <fullName evidence="1">Uncharacterized protein</fullName>
    </submittedName>
</protein>
<dbReference type="AlphaFoldDB" id="A0A6N2LIK0"/>
<name>A0A6N2LIK0_SALVM</name>
<dbReference type="EMBL" id="CAADRP010001552">
    <property type="protein sequence ID" value="VFU40688.1"/>
    <property type="molecule type" value="Genomic_DNA"/>
</dbReference>
<reference evidence="1" key="1">
    <citation type="submission" date="2019-03" db="EMBL/GenBank/DDBJ databases">
        <authorList>
            <person name="Mank J."/>
            <person name="Almeida P."/>
        </authorList>
    </citation>
    <scope>NUCLEOTIDE SEQUENCE</scope>
    <source>
        <strain evidence="1">78183</strain>
    </source>
</reference>
<gene>
    <name evidence="1" type="ORF">SVIM_LOCUS235134</name>
</gene>
<proteinExistence type="predicted"/>
<evidence type="ECO:0000313" key="1">
    <source>
        <dbReference type="EMBL" id="VFU40688.1"/>
    </source>
</evidence>
<accession>A0A6N2LIK0</accession>